<feature type="compositionally biased region" description="Polar residues" evidence="6">
    <location>
        <begin position="253"/>
        <end position="275"/>
    </location>
</feature>
<dbReference type="InParanoid" id="A0A3P8VZW9"/>
<feature type="region of interest" description="Disordered" evidence="6">
    <location>
        <begin position="439"/>
        <end position="462"/>
    </location>
</feature>
<dbReference type="InterPro" id="IPR031964">
    <property type="entry name" value="CARD_dom"/>
</dbReference>
<feature type="compositionally biased region" description="Polar residues" evidence="6">
    <location>
        <begin position="382"/>
        <end position="391"/>
    </location>
</feature>
<evidence type="ECO:0000256" key="1">
    <source>
        <dbReference type="ARBA" id="ARBA00022499"/>
    </source>
</evidence>
<evidence type="ECO:0000256" key="3">
    <source>
        <dbReference type="ARBA" id="ARBA00022588"/>
    </source>
</evidence>
<dbReference type="Proteomes" id="UP000265120">
    <property type="component" value="Chromosome 1"/>
</dbReference>
<keyword evidence="3" id="KW-0399">Innate immunity</keyword>
<keyword evidence="2" id="KW-0597">Phosphoprotein</keyword>
<dbReference type="InterPro" id="IPR011029">
    <property type="entry name" value="DEATH-like_dom_sf"/>
</dbReference>
<protein>
    <submittedName>
        <fullName evidence="8">Pollen-specific leucine-rich repeat extensin-like protein 1</fullName>
    </submittedName>
</protein>
<proteinExistence type="predicted"/>
<evidence type="ECO:0000256" key="2">
    <source>
        <dbReference type="ARBA" id="ARBA00022553"/>
    </source>
</evidence>
<name>A0A3P8VZW9_CYNSE</name>
<organism evidence="8 9">
    <name type="scientific">Cynoglossus semilaevis</name>
    <name type="common">Tongue sole</name>
    <dbReference type="NCBI Taxonomy" id="244447"/>
    <lineage>
        <taxon>Eukaryota</taxon>
        <taxon>Metazoa</taxon>
        <taxon>Chordata</taxon>
        <taxon>Craniata</taxon>
        <taxon>Vertebrata</taxon>
        <taxon>Euteleostomi</taxon>
        <taxon>Actinopterygii</taxon>
        <taxon>Neopterygii</taxon>
        <taxon>Teleostei</taxon>
        <taxon>Neoteleostei</taxon>
        <taxon>Acanthomorphata</taxon>
        <taxon>Carangaria</taxon>
        <taxon>Pleuronectiformes</taxon>
        <taxon>Pleuronectoidei</taxon>
        <taxon>Cynoglossidae</taxon>
        <taxon>Cynoglossinae</taxon>
        <taxon>Cynoglossus</taxon>
    </lineage>
</organism>
<sequence length="584" mass="62604">MSYASDKLYNGYLRRKMPTIVSKVKVREIIVHLPCLTAHDRAKRENYGNFDSMVLLLDCLKRRENWPEQFIQALEECEHSSVAAEIRAEYDALRGVDNSGSSPSATVTRAHVHPAPAASPVQESVTGSGDVATNAVVVQPTERAEASPNSAPQASPPLKAPVQPQDPNSTVQQPNNTDTFSPSDVVSPPEVISPPEAVSVPEAVSPPEAVPEPRESTQIQMVAPLVTPPPTPETPHTHREITAHQEPEENSESDIQVLTDSTANSPPSHPGGQSETNTTSDPDPSKTTSVADVQAPQIQANSDVTDGSSFLTLTPEKPPVQDTTPPVSCCKKKNTPHPKLTYRQTEAAASNSLPDDCATEHNTSYLSKPEVLISVQLQNHDSPSISAQTPSEEPYSGDSRRLELSTSISGSHAVSLTHVPVCSTVSFATVNTVSELTCQENSTGHDLEEPEENHYESPPDSLETEEVLVNVLQTSEEPSILNMDLPTQIINGKAAEAMAPSSPSSNTTSSSCSTADGAFGSKTVCGDISPPMRSGVVDNKPELQTVIQSEEDKRIRKFSTHTKYIVTAAGVGAIAVLMAWKFRN</sequence>
<evidence type="ECO:0000256" key="6">
    <source>
        <dbReference type="SAM" id="MobiDB-lite"/>
    </source>
</evidence>
<keyword evidence="9" id="KW-1185">Reference proteome</keyword>
<evidence type="ECO:0000259" key="7">
    <source>
        <dbReference type="Pfam" id="PF16739"/>
    </source>
</evidence>
<feature type="region of interest" description="Disordered" evidence="6">
    <location>
        <begin position="382"/>
        <end position="404"/>
    </location>
</feature>
<reference evidence="8 9" key="1">
    <citation type="journal article" date="2014" name="Nat. Genet.">
        <title>Whole-genome sequence of a flatfish provides insights into ZW sex chromosome evolution and adaptation to a benthic lifestyle.</title>
        <authorList>
            <person name="Chen S."/>
            <person name="Zhang G."/>
            <person name="Shao C."/>
            <person name="Huang Q."/>
            <person name="Liu G."/>
            <person name="Zhang P."/>
            <person name="Song W."/>
            <person name="An N."/>
            <person name="Chalopin D."/>
            <person name="Volff J.N."/>
            <person name="Hong Y."/>
            <person name="Li Q."/>
            <person name="Sha Z."/>
            <person name="Zhou H."/>
            <person name="Xie M."/>
            <person name="Yu Q."/>
            <person name="Liu Y."/>
            <person name="Xiang H."/>
            <person name="Wang N."/>
            <person name="Wu K."/>
            <person name="Yang C."/>
            <person name="Zhou Q."/>
            <person name="Liao X."/>
            <person name="Yang L."/>
            <person name="Hu Q."/>
            <person name="Zhang J."/>
            <person name="Meng L."/>
            <person name="Jin L."/>
            <person name="Tian Y."/>
            <person name="Lian J."/>
            <person name="Yang J."/>
            <person name="Miao G."/>
            <person name="Liu S."/>
            <person name="Liang Z."/>
            <person name="Yan F."/>
            <person name="Li Y."/>
            <person name="Sun B."/>
            <person name="Zhang H."/>
            <person name="Zhang J."/>
            <person name="Zhu Y."/>
            <person name="Du M."/>
            <person name="Zhao Y."/>
            <person name="Schartl M."/>
            <person name="Tang Q."/>
            <person name="Wang J."/>
        </authorList>
    </citation>
    <scope>NUCLEOTIDE SEQUENCE</scope>
</reference>
<keyword evidence="4" id="KW-0832">Ubl conjugation</keyword>
<dbReference type="Gene3D" id="1.10.533.10">
    <property type="entry name" value="Death Domain, Fas"/>
    <property type="match status" value="1"/>
</dbReference>
<keyword evidence="1" id="KW-1017">Isopeptide bond</keyword>
<feature type="domain" description="Caspase recruitment" evidence="7">
    <location>
        <begin position="6"/>
        <end position="89"/>
    </location>
</feature>
<feature type="compositionally biased region" description="Polar residues" evidence="6">
    <location>
        <begin position="296"/>
        <end position="312"/>
    </location>
</feature>
<feature type="compositionally biased region" description="Basic and acidic residues" evidence="6">
    <location>
        <begin position="443"/>
        <end position="457"/>
    </location>
</feature>
<evidence type="ECO:0000256" key="4">
    <source>
        <dbReference type="ARBA" id="ARBA00022843"/>
    </source>
</evidence>
<reference evidence="8" key="3">
    <citation type="submission" date="2025-09" db="UniProtKB">
        <authorList>
            <consortium name="Ensembl"/>
        </authorList>
    </citation>
    <scope>IDENTIFICATION</scope>
</reference>
<feature type="compositionally biased region" description="Polar residues" evidence="6">
    <location>
        <begin position="165"/>
        <end position="180"/>
    </location>
</feature>
<dbReference type="GeneTree" id="ENSGT01030000234772"/>
<feature type="region of interest" description="Disordered" evidence="6">
    <location>
        <begin position="141"/>
        <end position="338"/>
    </location>
</feature>
<feature type="compositionally biased region" description="Low complexity" evidence="6">
    <location>
        <begin position="181"/>
        <end position="207"/>
    </location>
</feature>
<feature type="region of interest" description="Disordered" evidence="6">
    <location>
        <begin position="97"/>
        <end position="129"/>
    </location>
</feature>
<dbReference type="FunCoup" id="A0A3P8VZW9">
    <property type="interactions" value="77"/>
</dbReference>
<feature type="compositionally biased region" description="Low complexity" evidence="6">
    <location>
        <begin position="276"/>
        <end position="289"/>
    </location>
</feature>
<accession>A0A3P8VZW9</accession>
<evidence type="ECO:0000313" key="8">
    <source>
        <dbReference type="Ensembl" id="ENSCSEP00000019874.1"/>
    </source>
</evidence>
<evidence type="ECO:0000256" key="5">
    <source>
        <dbReference type="ARBA" id="ARBA00022859"/>
    </source>
</evidence>
<dbReference type="Pfam" id="PF16739">
    <property type="entry name" value="CARD_2"/>
    <property type="match status" value="1"/>
</dbReference>
<evidence type="ECO:0000313" key="9">
    <source>
        <dbReference type="Proteomes" id="UP000265120"/>
    </source>
</evidence>
<dbReference type="GO" id="GO:0005737">
    <property type="term" value="C:cytoplasm"/>
    <property type="evidence" value="ECO:0007669"/>
    <property type="project" value="UniProtKB-ARBA"/>
</dbReference>
<feature type="compositionally biased region" description="Polar residues" evidence="6">
    <location>
        <begin position="98"/>
        <end position="107"/>
    </location>
</feature>
<dbReference type="GO" id="GO:0045087">
    <property type="term" value="P:innate immune response"/>
    <property type="evidence" value="ECO:0007669"/>
    <property type="project" value="UniProtKB-KW"/>
</dbReference>
<dbReference type="Ensembl" id="ENSCSET00000020116.1">
    <property type="protein sequence ID" value="ENSCSEP00000019874.1"/>
    <property type="gene ID" value="ENSCSEG00000012659.1"/>
</dbReference>
<dbReference type="STRING" id="244447.ENSCSEP00000019874"/>
<reference evidence="8" key="2">
    <citation type="submission" date="2025-08" db="UniProtKB">
        <authorList>
            <consortium name="Ensembl"/>
        </authorList>
    </citation>
    <scope>IDENTIFICATION</scope>
</reference>
<keyword evidence="5" id="KW-0391">Immunity</keyword>
<dbReference type="AlphaFoldDB" id="A0A3P8VZW9"/>
<feature type="compositionally biased region" description="Basic and acidic residues" evidence="6">
    <location>
        <begin position="235"/>
        <end position="247"/>
    </location>
</feature>